<dbReference type="InterPro" id="IPR012462">
    <property type="entry name" value="UFSP1/2_DUB_cat"/>
</dbReference>
<sequence>MARLLNVHRDLPLPQDVGSKVAMVTGDYLYYHYGCDGIDDRGWGCGYRTLQTLCSWVRFRKLKLNQDSRQTEPSLREVQEALVAMGDKKPSLIGSKEWIGSYEVCICIDHFYDVPCKILHVNSGTELIDKIPDLLQHFQEVGSPVMMGGDTDASSKGIVGICIGQQQTCLLVLDPHFYGDPTFDTLTSSSYLLWKPLDSFMENSFYNLCLPIVKKAR</sequence>
<keyword evidence="2" id="KW-0378">Hydrolase</keyword>
<dbReference type="OMA" id="AISWIIN"/>
<evidence type="ECO:0000313" key="6">
    <source>
        <dbReference type="RefSeq" id="XP_022092881.1"/>
    </source>
</evidence>
<gene>
    <name evidence="5 6" type="primary">LOC110980480</name>
</gene>
<dbReference type="PANTHER" id="PTHR48153:SF3">
    <property type="entry name" value="INACTIVE UFM1-SPECIFIC PROTEASE 1"/>
    <property type="match status" value="1"/>
</dbReference>
<dbReference type="RefSeq" id="XP_022092880.1">
    <property type="nucleotide sequence ID" value="XM_022237188.1"/>
</dbReference>
<protein>
    <submittedName>
        <fullName evidence="5 6">Ufm1-specific protease 1-like</fullName>
    </submittedName>
</protein>
<evidence type="ECO:0000256" key="2">
    <source>
        <dbReference type="ARBA" id="ARBA00022801"/>
    </source>
</evidence>
<dbReference type="KEGG" id="aplc:110980480"/>
<dbReference type="GeneID" id="110980480"/>
<dbReference type="PANTHER" id="PTHR48153">
    <property type="entry name" value="UFM1-SPECIFIC PROTEASE 2"/>
    <property type="match status" value="1"/>
</dbReference>
<dbReference type="Proteomes" id="UP000694845">
    <property type="component" value="Unplaced"/>
</dbReference>
<evidence type="ECO:0000313" key="4">
    <source>
        <dbReference type="Proteomes" id="UP000694845"/>
    </source>
</evidence>
<dbReference type="GO" id="GO:0071567">
    <property type="term" value="F:deUFMylase activity"/>
    <property type="evidence" value="ECO:0007669"/>
    <property type="project" value="TreeGrafter"/>
</dbReference>
<evidence type="ECO:0000259" key="3">
    <source>
        <dbReference type="Pfam" id="PF07910"/>
    </source>
</evidence>
<dbReference type="Pfam" id="PF07910">
    <property type="entry name" value="Peptidase_C78"/>
    <property type="match status" value="1"/>
</dbReference>
<evidence type="ECO:0000313" key="5">
    <source>
        <dbReference type="RefSeq" id="XP_022092880.1"/>
    </source>
</evidence>
<dbReference type="SUPFAM" id="SSF54001">
    <property type="entry name" value="Cysteine proteinases"/>
    <property type="match status" value="1"/>
</dbReference>
<dbReference type="Gene3D" id="3.90.70.130">
    <property type="match status" value="1"/>
</dbReference>
<dbReference type="AlphaFoldDB" id="A0A8B7YN37"/>
<accession>A0A8B7YN37</accession>
<name>A0A8B7YN37_ACAPL</name>
<keyword evidence="4" id="KW-1185">Reference proteome</keyword>
<organism evidence="4 6">
    <name type="scientific">Acanthaster planci</name>
    <name type="common">Crown-of-thorns starfish</name>
    <dbReference type="NCBI Taxonomy" id="133434"/>
    <lineage>
        <taxon>Eukaryota</taxon>
        <taxon>Metazoa</taxon>
        <taxon>Echinodermata</taxon>
        <taxon>Eleutherozoa</taxon>
        <taxon>Asterozoa</taxon>
        <taxon>Asteroidea</taxon>
        <taxon>Valvatacea</taxon>
        <taxon>Valvatida</taxon>
        <taxon>Acanthasteridae</taxon>
        <taxon>Acanthaster</taxon>
    </lineage>
</organism>
<comment type="similarity">
    <text evidence="1">Belongs to the peptidase C78 family.</text>
</comment>
<evidence type="ECO:0000256" key="1">
    <source>
        <dbReference type="ARBA" id="ARBA00008552"/>
    </source>
</evidence>
<feature type="domain" description="UFSP1/2/DUB catalytic" evidence="3">
    <location>
        <begin position="20"/>
        <end position="209"/>
    </location>
</feature>
<proteinExistence type="inferred from homology"/>
<dbReference type="InterPro" id="IPR038765">
    <property type="entry name" value="Papain-like_cys_pep_sf"/>
</dbReference>
<dbReference type="OrthoDB" id="417506at2759"/>
<reference evidence="5 6" key="1">
    <citation type="submission" date="2025-04" db="UniProtKB">
        <authorList>
            <consortium name="RefSeq"/>
        </authorList>
    </citation>
    <scope>IDENTIFICATION</scope>
</reference>
<dbReference type="RefSeq" id="XP_022092881.1">
    <property type="nucleotide sequence ID" value="XM_022237189.1"/>
</dbReference>